<evidence type="ECO:0000256" key="1">
    <source>
        <dbReference type="ARBA" id="ARBA00004651"/>
    </source>
</evidence>
<feature type="transmembrane region" description="Helical" evidence="9">
    <location>
        <begin position="230"/>
        <end position="248"/>
    </location>
</feature>
<accession>A0A2X2YN52</accession>
<dbReference type="AlphaFoldDB" id="A0A2X2YN52"/>
<evidence type="ECO:0000256" key="5">
    <source>
        <dbReference type="ARBA" id="ARBA00022692"/>
    </source>
</evidence>
<protein>
    <submittedName>
        <fullName evidence="10">Na+/alanine symporter</fullName>
    </submittedName>
</protein>
<dbReference type="PANTHER" id="PTHR30330:SF1">
    <property type="entry name" value="AMINO-ACID CARRIER PROTEIN ALST"/>
    <property type="match status" value="1"/>
</dbReference>
<organism evidence="10 11">
    <name type="scientific">Mobiluncus curtisii</name>
    <dbReference type="NCBI Taxonomy" id="2051"/>
    <lineage>
        <taxon>Bacteria</taxon>
        <taxon>Bacillati</taxon>
        <taxon>Actinomycetota</taxon>
        <taxon>Actinomycetes</taxon>
        <taxon>Actinomycetales</taxon>
        <taxon>Actinomycetaceae</taxon>
        <taxon>Mobiluncus</taxon>
    </lineage>
</organism>
<dbReference type="Proteomes" id="UP000250245">
    <property type="component" value="Unassembled WGS sequence"/>
</dbReference>
<keyword evidence="7 9" id="KW-1133">Transmembrane helix</keyword>
<feature type="transmembrane region" description="Helical" evidence="9">
    <location>
        <begin position="260"/>
        <end position="283"/>
    </location>
</feature>
<proteinExistence type="inferred from homology"/>
<feature type="transmembrane region" description="Helical" evidence="9">
    <location>
        <begin position="370"/>
        <end position="388"/>
    </location>
</feature>
<dbReference type="InterPro" id="IPR001463">
    <property type="entry name" value="Na/Ala_symport"/>
</dbReference>
<dbReference type="Gene3D" id="1.20.1740.10">
    <property type="entry name" value="Amino acid/polyamine transporter I"/>
    <property type="match status" value="1"/>
</dbReference>
<feature type="transmembrane region" description="Helical" evidence="9">
    <location>
        <begin position="409"/>
        <end position="430"/>
    </location>
</feature>
<feature type="transmembrane region" description="Helical" evidence="9">
    <location>
        <begin position="37"/>
        <end position="64"/>
    </location>
</feature>
<dbReference type="RefSeq" id="WP_004010519.1">
    <property type="nucleotide sequence ID" value="NZ_CAMYEK010000013.1"/>
</dbReference>
<evidence type="ECO:0000313" key="10">
    <source>
        <dbReference type="EMBL" id="SQB64331.1"/>
    </source>
</evidence>
<keyword evidence="5 9" id="KW-0812">Transmembrane</keyword>
<reference evidence="10 11" key="1">
    <citation type="submission" date="2018-06" db="EMBL/GenBank/DDBJ databases">
        <authorList>
            <consortium name="Pathogen Informatics"/>
            <person name="Doyle S."/>
        </authorList>
    </citation>
    <scope>NUCLEOTIDE SEQUENCE [LARGE SCALE GENOMIC DNA]</scope>
    <source>
        <strain evidence="10 11">NCTC11820</strain>
    </source>
</reference>
<keyword evidence="8 9" id="KW-0472">Membrane</keyword>
<sequence>MLPFPAIVPVKPEELSPFEKFNQLVANALGTVYGMSIGYVLIVVLLGFGIYATIRTGAVQITMFSKMWKTVMGSRKGSHGGISSFQAFAVGLADRVGTGNIAGVAIAITLGGAGSIFWMWIVALVGMASAFVEATLAQMFKVRNPDGTFRGGPAFYIERGLGSRAWGSVFAVLLIFTYAFTFQLIQANTLAGLAKANFGMPTYATGLLLVAITAPFFIAGIRSVARIAEYLAPLMAVIYMTLAVIVIIENIGQLGTVFDMIIQGAFGVNSVAGGTLGGLFAALMNGTKRGLYSNEAGMGSAPNAAATATVSHPVKQGMIQSLGVFVDTILVCSATAFIVLLGGVYDPNAAEQPSDGAALTVDSLAALGPWTKPIILIVIFMFVYSTLLGNFSYSEGNIKYLLGIENNAWIVKAISIIAVFLGSVLSLEMVWNLGDWTAALLAIMNLVACTLLFKWAVGALKDYQHQLQTKTEDEIQFCSSDNEFLPGELPTDVWTKEAIAQGRNISSDPASWEHGD</sequence>
<keyword evidence="6 9" id="KW-0769">Symport</keyword>
<dbReference type="GeneID" id="55564200"/>
<comment type="similarity">
    <text evidence="2 9">Belongs to the alanine or glycine:cation symporter (AGCS) (TC 2.A.25) family.</text>
</comment>
<dbReference type="NCBIfam" id="TIGR00835">
    <property type="entry name" value="agcS"/>
    <property type="match status" value="1"/>
</dbReference>
<evidence type="ECO:0000256" key="7">
    <source>
        <dbReference type="ARBA" id="ARBA00022989"/>
    </source>
</evidence>
<evidence type="ECO:0000256" key="3">
    <source>
        <dbReference type="ARBA" id="ARBA00022448"/>
    </source>
</evidence>
<dbReference type="GO" id="GO:0005283">
    <property type="term" value="F:amino acid:sodium symporter activity"/>
    <property type="evidence" value="ECO:0007669"/>
    <property type="project" value="InterPro"/>
</dbReference>
<feature type="transmembrane region" description="Helical" evidence="9">
    <location>
        <begin position="436"/>
        <end position="457"/>
    </location>
</feature>
<feature type="transmembrane region" description="Helical" evidence="9">
    <location>
        <begin position="322"/>
        <end position="345"/>
    </location>
</feature>
<evidence type="ECO:0000256" key="8">
    <source>
        <dbReference type="ARBA" id="ARBA00023136"/>
    </source>
</evidence>
<keyword evidence="3 9" id="KW-0813">Transport</keyword>
<dbReference type="PRINTS" id="PR00175">
    <property type="entry name" value="NAALASMPORT"/>
</dbReference>
<evidence type="ECO:0000256" key="9">
    <source>
        <dbReference type="RuleBase" id="RU363064"/>
    </source>
</evidence>
<dbReference type="FunFam" id="1.20.1740.10:FF:000004">
    <property type="entry name" value="Sodium:alanine symporter family protein"/>
    <property type="match status" value="1"/>
</dbReference>
<evidence type="ECO:0000256" key="2">
    <source>
        <dbReference type="ARBA" id="ARBA00009261"/>
    </source>
</evidence>
<dbReference type="Pfam" id="PF01235">
    <property type="entry name" value="Na_Ala_symp"/>
    <property type="match status" value="1"/>
</dbReference>
<feature type="transmembrane region" description="Helical" evidence="9">
    <location>
        <begin position="161"/>
        <end position="180"/>
    </location>
</feature>
<feature type="transmembrane region" description="Helical" evidence="9">
    <location>
        <begin position="200"/>
        <end position="218"/>
    </location>
</feature>
<gene>
    <name evidence="10" type="ORF">NCTC11820_00669</name>
</gene>
<comment type="subcellular location">
    <subcellularLocation>
        <location evidence="1 9">Cell membrane</location>
        <topology evidence="1 9">Multi-pass membrane protein</topology>
    </subcellularLocation>
</comment>
<keyword evidence="4 9" id="KW-1003">Cell membrane</keyword>
<evidence type="ECO:0000256" key="4">
    <source>
        <dbReference type="ARBA" id="ARBA00022475"/>
    </source>
</evidence>
<evidence type="ECO:0000256" key="6">
    <source>
        <dbReference type="ARBA" id="ARBA00022847"/>
    </source>
</evidence>
<dbReference type="GO" id="GO:0005886">
    <property type="term" value="C:plasma membrane"/>
    <property type="evidence" value="ECO:0007669"/>
    <property type="project" value="UniProtKB-SubCell"/>
</dbReference>
<evidence type="ECO:0000313" key="11">
    <source>
        <dbReference type="Proteomes" id="UP000250245"/>
    </source>
</evidence>
<dbReference type="PANTHER" id="PTHR30330">
    <property type="entry name" value="AGSS FAMILY TRANSPORTER, SODIUM-ALANINE"/>
    <property type="match status" value="1"/>
</dbReference>
<dbReference type="EMBL" id="UASJ01000001">
    <property type="protein sequence ID" value="SQB64331.1"/>
    <property type="molecule type" value="Genomic_DNA"/>
</dbReference>
<dbReference type="OMA" id="ILMAPEY"/>
<name>A0A2X2YN52_9ACTO</name>